<reference evidence="2" key="1">
    <citation type="submission" date="2021-01" db="EMBL/GenBank/DDBJ databases">
        <authorList>
            <person name="Corre E."/>
            <person name="Pelletier E."/>
            <person name="Niang G."/>
            <person name="Scheremetjew M."/>
            <person name="Finn R."/>
            <person name="Kale V."/>
            <person name="Holt S."/>
            <person name="Cochrane G."/>
            <person name="Meng A."/>
            <person name="Brown T."/>
            <person name="Cohen L."/>
        </authorList>
    </citation>
    <scope>NUCLEOTIDE SEQUENCE</scope>
    <source>
        <strain evidence="2">CCMP3276</strain>
    </source>
</reference>
<proteinExistence type="inferred from homology"/>
<protein>
    <recommendedName>
        <fullName evidence="3">Tubby C-terminal domain-containing protein</fullName>
    </recommendedName>
</protein>
<dbReference type="SUPFAM" id="SSF54518">
    <property type="entry name" value="Tubby C-terminal domain-like"/>
    <property type="match status" value="1"/>
</dbReference>
<dbReference type="PANTHER" id="PTHR31087:SF161">
    <property type="entry name" value="TUBBY C 2 FAMILY PROTEIN"/>
    <property type="match status" value="1"/>
</dbReference>
<evidence type="ECO:0008006" key="3">
    <source>
        <dbReference type="Google" id="ProtNLM"/>
    </source>
</evidence>
<comment type="similarity">
    <text evidence="1">Belongs to the LOR family.</text>
</comment>
<evidence type="ECO:0000256" key="1">
    <source>
        <dbReference type="ARBA" id="ARBA00005437"/>
    </source>
</evidence>
<evidence type="ECO:0000313" key="2">
    <source>
        <dbReference type="EMBL" id="CAD8725660.1"/>
    </source>
</evidence>
<accession>A0A7S0XIC3</accession>
<dbReference type="AlphaFoldDB" id="A0A7S0XIC3"/>
<dbReference type="Pfam" id="PF04525">
    <property type="entry name" value="LOR"/>
    <property type="match status" value="1"/>
</dbReference>
<dbReference type="InterPro" id="IPR038595">
    <property type="entry name" value="LOR_sf"/>
</dbReference>
<dbReference type="InterPro" id="IPR025659">
    <property type="entry name" value="Tubby-like_C"/>
</dbReference>
<dbReference type="Gene3D" id="2.40.160.200">
    <property type="entry name" value="LURP1-related"/>
    <property type="match status" value="1"/>
</dbReference>
<sequence>MQALSTQFAPLSAAHARSTPTDLIFQEKLTLTGDGAAVTDEDGTVLFRIKAKLMSVSARRELADASGAVIAGARMKKTPGLHAAVYIGPESNEKLMMVKAKGLRDITKCDVDIYLNDKVVGEACGNWRAKTFDVKINGQLAGQMTRKSTTAKGILFGADAYHVAVAPNVDLACMALLICALDEIYHDER</sequence>
<dbReference type="EMBL" id="HBFE01002633">
    <property type="protein sequence ID" value="CAD8725660.1"/>
    <property type="molecule type" value="Transcribed_RNA"/>
</dbReference>
<dbReference type="InterPro" id="IPR007612">
    <property type="entry name" value="LOR"/>
</dbReference>
<organism evidence="2">
    <name type="scientific">Erythrolobus madagascarensis</name>
    <dbReference type="NCBI Taxonomy" id="708628"/>
    <lineage>
        <taxon>Eukaryota</taxon>
        <taxon>Rhodophyta</taxon>
        <taxon>Bangiophyceae</taxon>
        <taxon>Porphyridiales</taxon>
        <taxon>Porphyridiaceae</taxon>
        <taxon>Erythrolobus</taxon>
    </lineage>
</organism>
<dbReference type="PANTHER" id="PTHR31087">
    <property type="match status" value="1"/>
</dbReference>
<gene>
    <name evidence="2" type="ORF">EMAD1354_LOCUS1740</name>
</gene>
<name>A0A7S0XIC3_9RHOD</name>